<keyword evidence="1" id="KW-0812">Transmembrane</keyword>
<evidence type="ECO:0000256" key="1">
    <source>
        <dbReference type="SAM" id="Phobius"/>
    </source>
</evidence>
<name>A0A8H3NJE2_9EURO</name>
<accession>A0A8H3NJE2</accession>
<evidence type="ECO:0000313" key="3">
    <source>
        <dbReference type="Proteomes" id="UP000465221"/>
    </source>
</evidence>
<feature type="transmembrane region" description="Helical" evidence="1">
    <location>
        <begin position="67"/>
        <end position="86"/>
    </location>
</feature>
<feature type="transmembrane region" description="Helical" evidence="1">
    <location>
        <begin position="106"/>
        <end position="127"/>
    </location>
</feature>
<dbReference type="AlphaFoldDB" id="A0A8H3NJE2"/>
<comment type="caution">
    <text evidence="2">The sequence shown here is derived from an EMBL/GenBank/DDBJ whole genome shotgun (WGS) entry which is preliminary data.</text>
</comment>
<gene>
    <name evidence="2" type="ORF">IFM46972_04387</name>
</gene>
<keyword evidence="1" id="KW-1133">Transmembrane helix</keyword>
<feature type="transmembrane region" description="Helical" evidence="1">
    <location>
        <begin position="171"/>
        <end position="194"/>
    </location>
</feature>
<sequence length="623" mass="68772">MATSHYKKKRSCFMEVSALLLIIQANKLEEMSTYKTIAQEENLNSTPQEAEGSRLLDANLESCFRKLLLFPPLLLCNGISLLLITGPVDGWTFKGKQYDWISANRATTQLIVQTLASLLGLALVATVRSMANFWARNWLTRRPMLLDTVAFFSSVTTSQINWSLRGIRLPVLLLTALVALVPAAVWAGAITPILTVLTGQTPLSIPTARWTNATSNLWNNNNWYTYQIQGGPRVYSELGVFSYAYHSDRFSYFINDGSTATNTTESPQRFPKSDNTNFTYYGRSYGMGATVGLNDSFTLDPYIRSYTYNDTGYLTQYTCDYDTNFAIQLELTTSSPVPVYYVHLPGNDGFYVASQQGITLAIAAANTHNWAFYMGASSKYSVLNATFCNATYSPTLFTVHVDLTERLITVKPQETLAKVDEFTPAPEYIVWSGADTAASLSMIGTTSYTSLIGDMFIRNINRTYYAAGGKGAVNPLQAVQDTAEVLWDAAYVGASSAQLVIAQEYEVRDVIAQVVAYRIGQPFYIYLITAINATALLLLVVEAIRTRFWASLPQLDFADVKSTVVASSVGGTAIAEAVKEGYEKMGERPIKEVWRGSRADRLAGDIAVMIVEKENSPCITACK</sequence>
<dbReference type="Proteomes" id="UP000465221">
    <property type="component" value="Unassembled WGS sequence"/>
</dbReference>
<keyword evidence="1" id="KW-0472">Membrane</keyword>
<organism evidence="2 3">
    <name type="scientific">Aspergillus udagawae</name>
    <dbReference type="NCBI Taxonomy" id="91492"/>
    <lineage>
        <taxon>Eukaryota</taxon>
        <taxon>Fungi</taxon>
        <taxon>Dikarya</taxon>
        <taxon>Ascomycota</taxon>
        <taxon>Pezizomycotina</taxon>
        <taxon>Eurotiomycetes</taxon>
        <taxon>Eurotiomycetidae</taxon>
        <taxon>Eurotiales</taxon>
        <taxon>Aspergillaceae</taxon>
        <taxon>Aspergillus</taxon>
        <taxon>Aspergillus subgen. Fumigati</taxon>
    </lineage>
</organism>
<dbReference type="EMBL" id="BLKC01000024">
    <property type="protein sequence ID" value="GFF34897.1"/>
    <property type="molecule type" value="Genomic_DNA"/>
</dbReference>
<reference evidence="2 3" key="1">
    <citation type="submission" date="2020-01" db="EMBL/GenBank/DDBJ databases">
        <title>Draft genome sequence of Aspergillus udagawae IFM 46972.</title>
        <authorList>
            <person name="Takahashi H."/>
            <person name="Yaguchi T."/>
        </authorList>
    </citation>
    <scope>NUCLEOTIDE SEQUENCE [LARGE SCALE GENOMIC DNA]</scope>
    <source>
        <strain evidence="2 3">IFM 46972</strain>
    </source>
</reference>
<evidence type="ECO:0000313" key="2">
    <source>
        <dbReference type="EMBL" id="GFF34897.1"/>
    </source>
</evidence>
<feature type="transmembrane region" description="Helical" evidence="1">
    <location>
        <begin position="523"/>
        <end position="544"/>
    </location>
</feature>
<protein>
    <submittedName>
        <fullName evidence="2">Uncharacterized protein</fullName>
    </submittedName>
</protein>
<proteinExistence type="predicted"/>